<dbReference type="Proteomes" id="UP000252357">
    <property type="component" value="Unassembled WGS sequence"/>
</dbReference>
<dbReference type="AlphaFoldDB" id="A0A368L7R8"/>
<comment type="caution">
    <text evidence="1">The sequence shown here is derived from an EMBL/GenBank/DDBJ whole genome shotgun (WGS) entry which is preliminary data.</text>
</comment>
<dbReference type="EMBL" id="QPGB01000001">
    <property type="protein sequence ID" value="RCS59748.1"/>
    <property type="molecule type" value="Genomic_DNA"/>
</dbReference>
<evidence type="ECO:0000313" key="2">
    <source>
        <dbReference type="Proteomes" id="UP000252357"/>
    </source>
</evidence>
<name>A0A368L7R8_9BURK</name>
<reference evidence="1 2" key="1">
    <citation type="journal article" date="2018" name="Int. J. Syst. Evol. Microbiol.">
        <title>Parvibium lacunae gen. nov., sp. nov., a new member of the family Alcaligenaceae isolated from a freshwater pond.</title>
        <authorList>
            <person name="Chen W.M."/>
            <person name="Xie P.B."/>
            <person name="Hsu M.Y."/>
            <person name="Sheu S.Y."/>
        </authorList>
    </citation>
    <scope>NUCLEOTIDE SEQUENCE [LARGE SCALE GENOMIC DNA]</scope>
    <source>
        <strain evidence="1 2">KMB9</strain>
    </source>
</reference>
<accession>A0A368L7R8</accession>
<sequence>MTESINEPLAQSHIFYGDKCFFVSTINRQSSAVLAGNNIYSETLVWEWNVEKSERQGYILHQAEGAKNSIKAHQSICQYLFEHGKPPEEQA</sequence>
<gene>
    <name evidence="1" type="ORF">DU000_03300</name>
</gene>
<keyword evidence="2" id="KW-1185">Reference proteome</keyword>
<dbReference type="RefSeq" id="WP_114401896.1">
    <property type="nucleotide sequence ID" value="NZ_QPGB01000001.1"/>
</dbReference>
<evidence type="ECO:0000313" key="1">
    <source>
        <dbReference type="EMBL" id="RCS59748.1"/>
    </source>
</evidence>
<proteinExistence type="predicted"/>
<organism evidence="1 2">
    <name type="scientific">Parvibium lacunae</name>
    <dbReference type="NCBI Taxonomy" id="1888893"/>
    <lineage>
        <taxon>Bacteria</taxon>
        <taxon>Pseudomonadati</taxon>
        <taxon>Pseudomonadota</taxon>
        <taxon>Betaproteobacteria</taxon>
        <taxon>Burkholderiales</taxon>
        <taxon>Alcaligenaceae</taxon>
        <taxon>Parvibium</taxon>
    </lineage>
</organism>
<protein>
    <submittedName>
        <fullName evidence="1">Uncharacterized protein</fullName>
    </submittedName>
</protein>